<dbReference type="KEGG" id="tpla:ElP_44330"/>
<keyword evidence="7" id="KW-1185">Reference proteome</keyword>
<dbReference type="InterPro" id="IPR006619">
    <property type="entry name" value="PGRP_domain_met/bac"/>
</dbReference>
<evidence type="ECO:0000313" key="7">
    <source>
        <dbReference type="Proteomes" id="UP000317835"/>
    </source>
</evidence>
<dbReference type="GO" id="GO:0009253">
    <property type="term" value="P:peptidoglycan catabolic process"/>
    <property type="evidence" value="ECO:0007669"/>
    <property type="project" value="InterPro"/>
</dbReference>
<dbReference type="PROSITE" id="PS51257">
    <property type="entry name" value="PROKAR_LIPOPROTEIN"/>
    <property type="match status" value="1"/>
</dbReference>
<evidence type="ECO:0000256" key="2">
    <source>
        <dbReference type="SAM" id="MobiDB-lite"/>
    </source>
</evidence>
<dbReference type="PANTHER" id="PTHR11022">
    <property type="entry name" value="PEPTIDOGLYCAN RECOGNITION PROTEIN"/>
    <property type="match status" value="1"/>
</dbReference>
<keyword evidence="3" id="KW-0472">Membrane</keyword>
<keyword evidence="3" id="KW-0812">Transmembrane</keyword>
<dbReference type="InterPro" id="IPR036505">
    <property type="entry name" value="Amidase/PGRP_sf"/>
</dbReference>
<dbReference type="Gene3D" id="3.40.80.10">
    <property type="entry name" value="Peptidoglycan recognition protein-like"/>
    <property type="match status" value="1"/>
</dbReference>
<feature type="domain" description="N-acetylmuramoyl-L-alanine amidase" evidence="4">
    <location>
        <begin position="172"/>
        <end position="314"/>
    </location>
</feature>
<evidence type="ECO:0000259" key="5">
    <source>
        <dbReference type="SMART" id="SM00701"/>
    </source>
</evidence>
<feature type="transmembrane region" description="Helical" evidence="3">
    <location>
        <begin position="12"/>
        <end position="30"/>
    </location>
</feature>
<evidence type="ECO:0000256" key="1">
    <source>
        <dbReference type="ARBA" id="ARBA00007553"/>
    </source>
</evidence>
<evidence type="ECO:0000256" key="3">
    <source>
        <dbReference type="SAM" id="Phobius"/>
    </source>
</evidence>
<reference evidence="6 7" key="1">
    <citation type="submission" date="2019-02" db="EMBL/GenBank/DDBJ databases">
        <title>Deep-cultivation of Planctomycetes and their phenomic and genomic characterization uncovers novel biology.</title>
        <authorList>
            <person name="Wiegand S."/>
            <person name="Jogler M."/>
            <person name="Boedeker C."/>
            <person name="Pinto D."/>
            <person name="Vollmers J."/>
            <person name="Rivas-Marin E."/>
            <person name="Kohn T."/>
            <person name="Peeters S.H."/>
            <person name="Heuer A."/>
            <person name="Rast P."/>
            <person name="Oberbeckmann S."/>
            <person name="Bunk B."/>
            <person name="Jeske O."/>
            <person name="Meyerdierks A."/>
            <person name="Storesund J.E."/>
            <person name="Kallscheuer N."/>
            <person name="Luecker S."/>
            <person name="Lage O.M."/>
            <person name="Pohl T."/>
            <person name="Merkel B.J."/>
            <person name="Hornburger P."/>
            <person name="Mueller R.-W."/>
            <person name="Bruemmer F."/>
            <person name="Labrenz M."/>
            <person name="Spormann A.M."/>
            <person name="Op den Camp H."/>
            <person name="Overmann J."/>
            <person name="Amann R."/>
            <person name="Jetten M.S.M."/>
            <person name="Mascher T."/>
            <person name="Medema M.H."/>
            <person name="Devos D.P."/>
            <person name="Kaster A.-K."/>
            <person name="Ovreas L."/>
            <person name="Rohde M."/>
            <person name="Galperin M.Y."/>
            <person name="Jogler C."/>
        </authorList>
    </citation>
    <scope>NUCLEOTIDE SEQUENCE [LARGE SCALE GENOMIC DNA]</scope>
    <source>
        <strain evidence="6 7">ElP</strain>
    </source>
</reference>
<dbReference type="SUPFAM" id="SSF55846">
    <property type="entry name" value="N-acetylmuramoyl-L-alanine amidase-like"/>
    <property type="match status" value="1"/>
</dbReference>
<dbReference type="InterPro" id="IPR002502">
    <property type="entry name" value="Amidase_domain"/>
</dbReference>
<keyword evidence="3" id="KW-1133">Transmembrane helix</keyword>
<proteinExistence type="inferred from homology"/>
<dbReference type="AlphaFoldDB" id="A0A518H6L6"/>
<dbReference type="GO" id="GO:0008270">
    <property type="term" value="F:zinc ion binding"/>
    <property type="evidence" value="ECO:0007669"/>
    <property type="project" value="InterPro"/>
</dbReference>
<name>A0A518H6L6_9BACT</name>
<dbReference type="SMART" id="SM00701">
    <property type="entry name" value="PGRP"/>
    <property type="match status" value="1"/>
</dbReference>
<dbReference type="Pfam" id="PF01510">
    <property type="entry name" value="Amidase_2"/>
    <property type="match status" value="1"/>
</dbReference>
<dbReference type="SMART" id="SM00644">
    <property type="entry name" value="Ami_2"/>
    <property type="match status" value="1"/>
</dbReference>
<dbReference type="InterPro" id="IPR015510">
    <property type="entry name" value="PGRP"/>
</dbReference>
<gene>
    <name evidence="6" type="ORF">ElP_44330</name>
</gene>
<dbReference type="CDD" id="cd06583">
    <property type="entry name" value="PGRP"/>
    <property type="match status" value="1"/>
</dbReference>
<accession>A0A518H6L6</accession>
<evidence type="ECO:0000259" key="4">
    <source>
        <dbReference type="SMART" id="SM00644"/>
    </source>
</evidence>
<feature type="region of interest" description="Disordered" evidence="2">
    <location>
        <begin position="84"/>
        <end position="153"/>
    </location>
</feature>
<organism evidence="6 7">
    <name type="scientific">Tautonia plasticadhaerens</name>
    <dbReference type="NCBI Taxonomy" id="2527974"/>
    <lineage>
        <taxon>Bacteria</taxon>
        <taxon>Pseudomonadati</taxon>
        <taxon>Planctomycetota</taxon>
        <taxon>Planctomycetia</taxon>
        <taxon>Isosphaerales</taxon>
        <taxon>Isosphaeraceae</taxon>
        <taxon>Tautonia</taxon>
    </lineage>
</organism>
<feature type="compositionally biased region" description="Low complexity" evidence="2">
    <location>
        <begin position="95"/>
        <end position="107"/>
    </location>
</feature>
<dbReference type="PANTHER" id="PTHR11022:SF41">
    <property type="entry name" value="PEPTIDOGLYCAN-RECOGNITION PROTEIN LC-RELATED"/>
    <property type="match status" value="1"/>
</dbReference>
<dbReference type="Proteomes" id="UP000317835">
    <property type="component" value="Chromosome"/>
</dbReference>
<evidence type="ECO:0000313" key="6">
    <source>
        <dbReference type="EMBL" id="QDV36507.1"/>
    </source>
</evidence>
<protein>
    <submittedName>
        <fullName evidence="6">N-acetylmuramoyl-L-alanine amidase</fullName>
    </submittedName>
</protein>
<dbReference type="RefSeq" id="WP_197446266.1">
    <property type="nucleotide sequence ID" value="NZ_CP036426.1"/>
</dbReference>
<dbReference type="EMBL" id="CP036426">
    <property type="protein sequence ID" value="QDV36507.1"/>
    <property type="molecule type" value="Genomic_DNA"/>
</dbReference>
<sequence length="332" mass="35678">MDARWKTPRTRTLARLMVVGLMVVMAGTSGCKHRRSALRPVFVDPEPVLIDPSPSSATVIPTDPGSYDYDYDVSSPAPGYEDTYGTYVSPPAGPAPAGEPELNLSPLPEEEPLPEPTPSAVEPLPSDVGDPPRIDVGPPMSRKAPSRDANARLASSRSELRARVQAMADDPIDLVQPPKADRPWRYVVLHHSASPSGGYAQIDRQHRDRAGLDGCSYHFVIGNGTDSPDGTIEVTRRWSDQRAGAHCRDAKHPSVNEYGIGICLVGNLDEAAPTPKQVEAARALVAYLQDRYAIPGDRVGTHDAASNTPTACPGDRFPTEQILGRPSLASAR</sequence>
<feature type="domain" description="Peptidoglycan recognition protein family" evidence="5">
    <location>
        <begin position="158"/>
        <end position="301"/>
    </location>
</feature>
<dbReference type="GO" id="GO:0008745">
    <property type="term" value="F:N-acetylmuramoyl-L-alanine amidase activity"/>
    <property type="evidence" value="ECO:0007669"/>
    <property type="project" value="InterPro"/>
</dbReference>
<feature type="region of interest" description="Disordered" evidence="2">
    <location>
        <begin position="302"/>
        <end position="332"/>
    </location>
</feature>
<comment type="similarity">
    <text evidence="1">Belongs to the N-acetylmuramoyl-L-alanine amidase 2 family.</text>
</comment>